<protein>
    <submittedName>
        <fullName evidence="1">Uncharacterized protein</fullName>
    </submittedName>
</protein>
<reference evidence="1 2" key="1">
    <citation type="submission" date="2024-09" db="EMBL/GenBank/DDBJ databases">
        <authorList>
            <person name="Sun Q."/>
            <person name="Mori K."/>
        </authorList>
    </citation>
    <scope>NUCLEOTIDE SEQUENCE [LARGE SCALE GENOMIC DNA]</scope>
    <source>
        <strain evidence="1 2">JCM 3323</strain>
    </source>
</reference>
<evidence type="ECO:0000313" key="1">
    <source>
        <dbReference type="EMBL" id="MFB9529056.1"/>
    </source>
</evidence>
<evidence type="ECO:0000313" key="2">
    <source>
        <dbReference type="Proteomes" id="UP001589646"/>
    </source>
</evidence>
<organism evidence="1 2">
    <name type="scientific">Nonomuraea roseola</name>
    <dbReference type="NCBI Taxonomy" id="46179"/>
    <lineage>
        <taxon>Bacteria</taxon>
        <taxon>Bacillati</taxon>
        <taxon>Actinomycetota</taxon>
        <taxon>Actinomycetes</taxon>
        <taxon>Streptosporangiales</taxon>
        <taxon>Streptosporangiaceae</taxon>
        <taxon>Nonomuraea</taxon>
    </lineage>
</organism>
<dbReference type="EMBL" id="JBHMCE010000006">
    <property type="protein sequence ID" value="MFB9529056.1"/>
    <property type="molecule type" value="Genomic_DNA"/>
</dbReference>
<keyword evidence="2" id="KW-1185">Reference proteome</keyword>
<name>A0ABV5Q0Q6_9ACTN</name>
<sequence>MCKQETLPEEPSARAVVVDCDGDAWQRSYDGLWRMAGESVVGWDWEALTRSYSPVQVVYTP</sequence>
<comment type="caution">
    <text evidence="1">The sequence shown here is derived from an EMBL/GenBank/DDBJ whole genome shotgun (WGS) entry which is preliminary data.</text>
</comment>
<proteinExistence type="predicted"/>
<dbReference type="Proteomes" id="UP001589646">
    <property type="component" value="Unassembled WGS sequence"/>
</dbReference>
<accession>A0ABV5Q0Q6</accession>
<dbReference type="RefSeq" id="WP_346128928.1">
    <property type="nucleotide sequence ID" value="NZ_BAAAXC010000015.1"/>
</dbReference>
<gene>
    <name evidence="1" type="ORF">ACFFRN_20795</name>
</gene>